<evidence type="ECO:0000313" key="81">
    <source>
        <dbReference type="Proteomes" id="UP000403352"/>
    </source>
</evidence>
<dbReference type="Proteomes" id="UP000525850">
    <property type="component" value="Unassembled WGS sequence"/>
</dbReference>
<evidence type="ECO:0000313" key="16">
    <source>
        <dbReference type="EMBL" id="EAD1184239.1"/>
    </source>
</evidence>
<dbReference type="Proteomes" id="UP000393182">
    <property type="component" value="Unassembled WGS sequence"/>
</dbReference>
<evidence type="ECO:0000313" key="86">
    <source>
        <dbReference type="Proteomes" id="UP000460224"/>
    </source>
</evidence>
<dbReference type="EMBL" id="AAHZFN010000022">
    <property type="protein sequence ID" value="ECB9474836.1"/>
    <property type="molecule type" value="Genomic_DNA"/>
</dbReference>
<dbReference type="Proteomes" id="UP000379076">
    <property type="component" value="Unassembled WGS sequence"/>
</dbReference>
<sequence length="423" mass="45921">MDIILDFFKYIIGLGVTVMMPIIITILGVIFRKKISVAFKAGLTVGVGFVGLGVITSLMLTTITPVTKALVENYNFKLTATDIGWGVGSSLAWGTEVVPFVFVAIIATNILMIAFKWTKTMDVDIWNYWQPLFIASALYLTTGSMIIAILSSIINMAIIFKIADWTQKDVENVLGLEGISLPQIQTTGWALVGYPMNWLLGKIPGVRKINWSTEKVQSRLGIFGEPMLMGLIIGGGLAAIAQMPLSQVLQTGVTIAASLVLIPRMVSLLMDGLTVISEAAHEFMEKRFPGRELFIGLDSAVGIGHPFVLSLGLLMIPITLILAFILPGNKVLPLADLTALPFYMIFAIVPSKGNLFRGIFTGIVIVIITLYLSGAAAPLMTELAGQIGYNIPKDAVEVTSLAVGTQWYTWIVYYGLHWFGGIL</sequence>
<dbReference type="Proteomes" id="UP000322220">
    <property type="component" value="Unassembled WGS sequence"/>
</dbReference>
<protein>
    <submittedName>
        <fullName evidence="51">PTS galactitol transporter subunit IIC</fullName>
    </submittedName>
    <submittedName>
        <fullName evidence="61">PTS system galactitol-specific EIIC component</fullName>
    </submittedName>
</protein>
<evidence type="ECO:0000313" key="58">
    <source>
        <dbReference type="EMBL" id="KAA9453140.1"/>
    </source>
</evidence>
<evidence type="ECO:0000313" key="109">
    <source>
        <dbReference type="Proteomes" id="UP000852906"/>
    </source>
</evidence>
<evidence type="ECO:0000313" key="56">
    <source>
        <dbReference type="EMBL" id="HAJ9592003.1"/>
    </source>
</evidence>
<evidence type="ECO:0000313" key="100">
    <source>
        <dbReference type="Proteomes" id="UP000544530"/>
    </source>
</evidence>
<evidence type="ECO:0000313" key="87">
    <source>
        <dbReference type="Proteomes" id="UP000467347"/>
    </source>
</evidence>
<reference evidence="82 93" key="8">
    <citation type="submission" date="2019-04" db="EMBL/GenBank/DDBJ databases">
        <authorList>
            <consortium name="GenomeTrakr network: Whole genome sequencing for foodborne pathogen traceback"/>
        </authorList>
    </citation>
    <scope>NUCLEOTIDE SEQUENCE [LARGE SCALE GENOMIC DNA]</scope>
    <source>
        <strain evidence="32 102">CFSAN004300</strain>
        <strain evidence="33 93">CFSAN072474</strain>
        <strain evidence="43 73">FLAG-55987</strain>
        <strain evidence="38 82">PHLUSALM00088</strain>
    </source>
</reference>
<evidence type="ECO:0000313" key="50">
    <source>
        <dbReference type="EMBL" id="HAA9722820.1"/>
    </source>
</evidence>
<evidence type="ECO:0000313" key="43">
    <source>
        <dbReference type="EMBL" id="ECY6544059.1"/>
    </source>
</evidence>
<keyword evidence="5" id="KW-0598">Phosphotransferase system</keyword>
<evidence type="ECO:0000313" key="17">
    <source>
        <dbReference type="EMBL" id="EAD3791932.1"/>
    </source>
</evidence>
<evidence type="ECO:0000313" key="95">
    <source>
        <dbReference type="Proteomes" id="UP000527632"/>
    </source>
</evidence>
<evidence type="ECO:0000313" key="78">
    <source>
        <dbReference type="Proteomes" id="UP000389283"/>
    </source>
</evidence>
<reference evidence="62 64" key="9">
    <citation type="submission" date="2019-08" db="EMBL/GenBank/DDBJ databases">
        <title>Soil Listeria distribution.</title>
        <authorList>
            <person name="Liao J."/>
        </authorList>
    </citation>
    <scope>NUCLEOTIDE SEQUENCE [LARGE SCALE GENOMIC DNA]</scope>
    <source>
        <strain evidence="62 64">IN-RH-2-BL1</strain>
    </source>
</reference>
<evidence type="ECO:0000313" key="53">
    <source>
        <dbReference type="EMBL" id="HAC0012048.1"/>
    </source>
</evidence>
<dbReference type="Proteomes" id="UP000566721">
    <property type="component" value="Unassembled WGS sequence"/>
</dbReference>
<dbReference type="EMBL" id="AAAIKW010000013">
    <property type="protein sequence ID" value="EAC4553584.1"/>
    <property type="molecule type" value="Genomic_DNA"/>
</dbReference>
<evidence type="ECO:0000313" key="24">
    <source>
        <dbReference type="EMBL" id="EAG1892024.1"/>
    </source>
</evidence>
<feature type="domain" description="PTS EIIC type-2" evidence="10">
    <location>
        <begin position="8"/>
        <end position="423"/>
    </location>
</feature>
<reference evidence="51" key="10">
    <citation type="submission" date="2020-01" db="EMBL/GenBank/DDBJ databases">
        <authorList>
            <consortium name="NCBI Pathogen Detection Project"/>
        </authorList>
    </citation>
    <scope>NUCLEOTIDE SEQUENCE</scope>
    <source>
        <strain evidence="49">09CEB371LM</strain>
        <strain evidence="56">2017-325981-023-01</strain>
        <strain evidence="52">CFIAFB20100120</strain>
        <strain evidence="51">CFIAFB20130012</strain>
        <strain evidence="54">CFIAFB20170037</strain>
        <strain evidence="53">CFIAFB20170045</strain>
        <strain evidence="55">DMG1500109</strain>
        <strain evidence="50">HPB3501</strain>
        <strain evidence="57">SFBRL218_S4</strain>
    </source>
</reference>
<dbReference type="EMBL" id="QDAY01000001">
    <property type="protein sequence ID" value="KAA9453140.1"/>
    <property type="molecule type" value="Genomic_DNA"/>
</dbReference>
<evidence type="ECO:0000313" key="22">
    <source>
        <dbReference type="EMBL" id="EAE4940466.1"/>
    </source>
</evidence>
<dbReference type="EMBL" id="DAAJCS010000002">
    <property type="protein sequence ID" value="HAC0012048.1"/>
    <property type="molecule type" value="Genomic_DNA"/>
</dbReference>
<dbReference type="Proteomes" id="UP000478704">
    <property type="component" value="Unassembled WGS sequence"/>
</dbReference>
<evidence type="ECO:0000313" key="52">
    <source>
        <dbReference type="EMBL" id="HAB8555857.1"/>
    </source>
</evidence>
<dbReference type="Proteomes" id="UP000427828">
    <property type="component" value="Unassembled WGS sequence"/>
</dbReference>
<dbReference type="PIRSF" id="PIRSF006304">
    <property type="entry name" value="GatC"/>
    <property type="match status" value="1"/>
</dbReference>
<dbReference type="Proteomes" id="UP000410967">
    <property type="component" value="Unassembled WGS sequence"/>
</dbReference>
<dbReference type="EMBL" id="AABAWE010000005">
    <property type="protein sequence ID" value="EAG2087720.1"/>
    <property type="molecule type" value="Genomic_DNA"/>
</dbReference>
<evidence type="ECO:0000313" key="96">
    <source>
        <dbReference type="Proteomes" id="UP000528151"/>
    </source>
</evidence>
<dbReference type="Proteomes" id="UP000842809">
    <property type="component" value="Unassembled WGS sequence"/>
</dbReference>
<dbReference type="EMBL" id="DAAEEB010000006">
    <property type="protein sequence ID" value="HAA8053392.1"/>
    <property type="molecule type" value="Genomic_DNA"/>
</dbReference>
<keyword evidence="7 9" id="KW-1133">Transmembrane helix</keyword>
<dbReference type="EMBL" id="AAAMZD010000001">
    <property type="protein sequence ID" value="EAD3791932.1"/>
    <property type="molecule type" value="Genomic_DNA"/>
</dbReference>
<evidence type="ECO:0000313" key="68">
    <source>
        <dbReference type="Proteomes" id="UP000339309"/>
    </source>
</evidence>
<dbReference type="EMBL" id="AAAJKI010000032">
    <property type="protein sequence ID" value="EAC6548990.1"/>
    <property type="molecule type" value="Genomic_DNA"/>
</dbReference>
<dbReference type="Proteomes" id="UP000844415">
    <property type="component" value="Unassembled WGS sequence"/>
</dbReference>
<dbReference type="InterPro" id="IPR004703">
    <property type="entry name" value="PTS_sugar-sp_permease"/>
</dbReference>
<dbReference type="EMBL" id="AABEMN010000003">
    <property type="protein sequence ID" value="EAG9518787.1"/>
    <property type="molecule type" value="Genomic_DNA"/>
</dbReference>
<reference evidence="105 106" key="3">
    <citation type="journal article" date="2018" name="Genome Biol.">
        <title>SKESA: strategic k-mer extension for scrupulous assemblies.</title>
        <authorList>
            <person name="Souvorov A."/>
            <person name="Agarwala R."/>
            <person name="Lipman D.J."/>
        </authorList>
    </citation>
    <scope>NUCLEOTIDE SEQUENCE [LARGE SCALE GENOMIC DNA]</scope>
    <source>
        <strain evidence="49">09CEB371LM</strain>
        <strain evidence="56">2017-325981-023-01</strain>
        <strain evidence="52 108">CFIAFB20100120</strain>
        <strain evidence="51 105">CFIAFB20130012</strain>
        <strain evidence="54">CFIAFB20170037</strain>
        <strain evidence="53 106">CFIAFB20170045</strain>
        <strain evidence="55 107">DMG1500109</strain>
        <strain evidence="50">HPB3501</strain>
        <strain evidence="57">SFBRL218_S4</strain>
    </source>
</reference>
<dbReference type="Proteomes" id="UP000344343">
    <property type="component" value="Unassembled WGS sequence"/>
</dbReference>
<dbReference type="Proteomes" id="UP000389283">
    <property type="component" value="Unassembled WGS sequence"/>
</dbReference>
<feature type="transmembrane region" description="Helical" evidence="9">
    <location>
        <begin position="136"/>
        <end position="160"/>
    </location>
</feature>
<dbReference type="EMBL" id="AAALRN010000001">
    <property type="protein sequence ID" value="EAD1184239.1"/>
    <property type="molecule type" value="Genomic_DNA"/>
</dbReference>
<evidence type="ECO:0000313" key="40">
    <source>
        <dbReference type="EMBL" id="ECB9514477.1"/>
    </source>
</evidence>
<dbReference type="EMBL" id="AABBAW010000001">
    <property type="protein sequence ID" value="EAG2514345.1"/>
    <property type="molecule type" value="Genomic_DNA"/>
</dbReference>
<evidence type="ECO:0000313" key="61">
    <source>
        <dbReference type="EMBL" id="RKA11191.1"/>
    </source>
</evidence>
<dbReference type="Proteomes" id="UP000423131">
    <property type="component" value="Unassembled WGS sequence"/>
</dbReference>
<evidence type="ECO:0000313" key="88">
    <source>
        <dbReference type="Proteomes" id="UP000467536"/>
    </source>
</evidence>
<evidence type="ECO:0000313" key="98">
    <source>
        <dbReference type="Proteomes" id="UP000533021"/>
    </source>
</evidence>
<dbReference type="GO" id="GO:0005886">
    <property type="term" value="C:plasma membrane"/>
    <property type="evidence" value="ECO:0007669"/>
    <property type="project" value="UniProtKB-SubCell"/>
</dbReference>
<dbReference type="Proteomes" id="UP000345329">
    <property type="component" value="Unassembled WGS sequence"/>
</dbReference>
<evidence type="ECO:0000256" key="5">
    <source>
        <dbReference type="ARBA" id="ARBA00022683"/>
    </source>
</evidence>
<dbReference type="Proteomes" id="UP000368512">
    <property type="component" value="Unassembled WGS sequence"/>
</dbReference>
<dbReference type="Proteomes" id="UP000398321">
    <property type="component" value="Unassembled WGS sequence"/>
</dbReference>
<dbReference type="EMBL" id="AABGHY010000006">
    <property type="protein sequence ID" value="EAH3294724.1"/>
    <property type="molecule type" value="Genomic_DNA"/>
</dbReference>
<dbReference type="EMBL" id="AAAKQF010000012">
    <property type="protein sequence ID" value="EAC9041363.1"/>
    <property type="molecule type" value="Genomic_DNA"/>
</dbReference>
<evidence type="ECO:0000313" key="47">
    <source>
        <dbReference type="EMBL" id="EDO0987101.1"/>
    </source>
</evidence>
<evidence type="ECO:0000313" key="75">
    <source>
        <dbReference type="Proteomes" id="UP000368512"/>
    </source>
</evidence>
<dbReference type="Proteomes" id="UP000467536">
    <property type="component" value="Unassembled WGS sequence"/>
</dbReference>
<evidence type="ECO:0000313" key="36">
    <source>
        <dbReference type="EMBL" id="EAH3294724.1"/>
    </source>
</evidence>
<keyword evidence="6 9" id="KW-0812">Transmembrane</keyword>
<dbReference type="RefSeq" id="WP_003725719.1">
    <property type="nucleotide sequence ID" value="NC_021824.1"/>
</dbReference>
<evidence type="ECO:0000313" key="31">
    <source>
        <dbReference type="EMBL" id="EAG6167794.1"/>
    </source>
</evidence>
<evidence type="ECO:0000256" key="9">
    <source>
        <dbReference type="SAM" id="Phobius"/>
    </source>
</evidence>
<evidence type="ECO:0000313" key="34">
    <source>
        <dbReference type="EMBL" id="EAG9518787.1"/>
    </source>
</evidence>
<evidence type="ECO:0000313" key="41">
    <source>
        <dbReference type="EMBL" id="ECC1555987.1"/>
    </source>
</evidence>
<evidence type="ECO:0000313" key="64">
    <source>
        <dbReference type="Proteomes" id="UP000322220"/>
    </source>
</evidence>
<evidence type="ECO:0000313" key="99">
    <source>
        <dbReference type="Proteomes" id="UP000540117"/>
    </source>
</evidence>
<evidence type="ECO:0000313" key="82">
    <source>
        <dbReference type="Proteomes" id="UP000410967"/>
    </source>
</evidence>
<evidence type="ECO:0000313" key="14">
    <source>
        <dbReference type="EMBL" id="EAC7479099.1"/>
    </source>
</evidence>
<dbReference type="EMBL" id="DAAJFY010000004">
    <property type="protein sequence ID" value="HAC0275123.1"/>
    <property type="molecule type" value="Genomic_DNA"/>
</dbReference>
<dbReference type="Proteomes" id="UP000852906">
    <property type="component" value="Unassembled WGS sequence"/>
</dbReference>
<evidence type="ECO:0000313" key="84">
    <source>
        <dbReference type="Proteomes" id="UP000427828"/>
    </source>
</evidence>
<dbReference type="Proteomes" id="UP000528151">
    <property type="component" value="Unassembled WGS sequence"/>
</dbReference>
<dbReference type="EMBL" id="AABBYJ010000006">
    <property type="protein sequence ID" value="EAG4331624.1"/>
    <property type="molecule type" value="Genomic_DNA"/>
</dbReference>
<feature type="transmembrane region" description="Helical" evidence="9">
    <location>
        <begin position="297"/>
        <end position="325"/>
    </location>
</feature>
<dbReference type="Proteomes" id="UP000339309">
    <property type="component" value="Unassembled WGS sequence"/>
</dbReference>
<reference evidence="58 86" key="4">
    <citation type="submission" date="2018-04" db="EMBL/GenBank/DDBJ databases">
        <title>Genome Analysis of a Prevalent Clone of Listeria monocytogenes Sequence Type 87 in China.</title>
        <authorList>
            <person name="Wang Y."/>
        </authorList>
    </citation>
    <scope>NUCLEOTIDE SEQUENCE [LARGE SCALE GENOMIC DNA]</scope>
    <source>
        <strain evidence="58 86">ICDC_LM1523</strain>
    </source>
</reference>
<dbReference type="InterPro" id="IPR013853">
    <property type="entry name" value="EIIC-GAT"/>
</dbReference>
<dbReference type="Proteomes" id="UP000840039">
    <property type="component" value="Unassembled WGS sequence"/>
</dbReference>
<dbReference type="EMBL" id="AAHZFY010000031">
    <property type="protein sequence ID" value="ECB9514477.1"/>
    <property type="molecule type" value="Genomic_DNA"/>
</dbReference>
<dbReference type="EMBL" id="DABJAN010000001">
    <property type="protein sequence ID" value="HAJ9592003.1"/>
    <property type="molecule type" value="Genomic_DNA"/>
</dbReference>
<dbReference type="Proteomes" id="UP000549379">
    <property type="component" value="Unassembled WGS sequence"/>
</dbReference>
<evidence type="ECO:0000313" key="66">
    <source>
        <dbReference type="Proteomes" id="UP000336166"/>
    </source>
</evidence>
<dbReference type="Proteomes" id="UP000853596">
    <property type="component" value="Unassembled WGS sequence"/>
</dbReference>
<evidence type="ECO:0000313" key="49">
    <source>
        <dbReference type="EMBL" id="HAA8053392.1"/>
    </source>
</evidence>
<evidence type="ECO:0000313" key="37">
    <source>
        <dbReference type="EMBL" id="EAH4241149.1"/>
    </source>
</evidence>
<dbReference type="Proteomes" id="UP000460224">
    <property type="component" value="Unassembled WGS sequence"/>
</dbReference>
<dbReference type="Proteomes" id="UP000527632">
    <property type="component" value="Unassembled WGS sequence"/>
</dbReference>
<dbReference type="EMBL" id="AAASLB010000001">
    <property type="protein sequence ID" value="EAE4940466.1"/>
    <property type="molecule type" value="Genomic_DNA"/>
</dbReference>
<dbReference type="Proteomes" id="UP000467347">
    <property type="component" value="Unassembled WGS sequence"/>
</dbReference>
<dbReference type="Proteomes" id="UP000840197">
    <property type="component" value="Unassembled WGS sequence"/>
</dbReference>
<dbReference type="Proteomes" id="UP000481141">
    <property type="component" value="Unassembled WGS sequence"/>
</dbReference>
<dbReference type="EMBL" id="AABAGT010000037">
    <property type="protein sequence ID" value="EAG0868710.1"/>
    <property type="molecule type" value="Genomic_DNA"/>
</dbReference>
<evidence type="ECO:0000313" key="18">
    <source>
        <dbReference type="EMBL" id="EAD5775171.1"/>
    </source>
</evidence>
<evidence type="ECO:0000313" key="77">
    <source>
        <dbReference type="Proteomes" id="UP000379076"/>
    </source>
</evidence>
<dbReference type="KEGG" id="lmv:Y193_13190"/>
<dbReference type="EMBL" id="AABCVX010000001">
    <property type="protein sequence ID" value="EAG6167794.1"/>
    <property type="molecule type" value="Genomic_DNA"/>
</dbReference>
<dbReference type="Proteomes" id="UP000337746">
    <property type="component" value="Unassembled WGS sequence"/>
</dbReference>
<evidence type="ECO:0000313" key="44">
    <source>
        <dbReference type="EMBL" id="ECY9782427.1"/>
    </source>
</evidence>
<dbReference type="Proteomes" id="UP000478682">
    <property type="component" value="Unassembled WGS sequence"/>
</dbReference>
<feature type="transmembrane region" description="Helical" evidence="9">
    <location>
        <begin position="355"/>
        <end position="373"/>
    </location>
</feature>
<dbReference type="EMBL" id="DAAJZA010000014">
    <property type="protein sequence ID" value="HAC1756147.1"/>
    <property type="molecule type" value="Genomic_DNA"/>
</dbReference>
<evidence type="ECO:0000256" key="6">
    <source>
        <dbReference type="ARBA" id="ARBA00022692"/>
    </source>
</evidence>
<dbReference type="EMBL" id="AAAJWF010000001">
    <property type="protein sequence ID" value="EAC7479099.1"/>
    <property type="molecule type" value="Genomic_DNA"/>
</dbReference>
<dbReference type="Proteomes" id="UP000336166">
    <property type="component" value="Unassembled WGS sequence"/>
</dbReference>
<evidence type="ECO:0000313" key="28">
    <source>
        <dbReference type="EMBL" id="EAG2997660.1"/>
    </source>
</evidence>
<dbReference type="Proteomes" id="UP000843503">
    <property type="component" value="Unassembled WGS sequence"/>
</dbReference>
<evidence type="ECO:0000313" key="39">
    <source>
        <dbReference type="EMBL" id="ECB9474836.1"/>
    </source>
</evidence>
<comment type="caution">
    <text evidence="51">The sequence shown here is derived from an EMBL/GenBank/DDBJ whole genome shotgun (WGS) entry which is preliminary data.</text>
</comment>
<evidence type="ECO:0000313" key="11">
    <source>
        <dbReference type="EMBL" id="EAC4553584.1"/>
    </source>
</evidence>
<evidence type="ECO:0000313" key="57">
    <source>
        <dbReference type="EMBL" id="HAO5922263.1"/>
    </source>
</evidence>
<reference evidence="60 109" key="1">
    <citation type="submission" date="2016-09" db="EMBL/GenBank/DDBJ databases">
        <title>100K Listeria isolates.</title>
        <authorList>
            <person name="Chen P."/>
            <person name="Weimer B.C."/>
            <person name="Kong N."/>
            <person name="Huang B."/>
        </authorList>
    </citation>
    <scope>NUCLEOTIDE SEQUENCE [LARGE SCALE GENOMIC DNA]</scope>
    <source>
        <strain evidence="60 109">BCW_2383</strain>
    </source>
</reference>
<dbReference type="Proteomes" id="UP000522199">
    <property type="component" value="Unassembled WGS sequence"/>
</dbReference>
<dbReference type="Proteomes" id="UP000546397">
    <property type="component" value="Unassembled WGS sequence"/>
</dbReference>
<evidence type="ECO:0000313" key="79">
    <source>
        <dbReference type="Proteomes" id="UP000393182"/>
    </source>
</evidence>
<reference evidence="61 63" key="2">
    <citation type="journal article" date="2018" name="BMC Genomics">
        <title>Genes significantly associated with lineage II food isolates of Listeria monocytogenes.</title>
        <authorList>
            <person name="Pirone-Davies C."/>
            <person name="Chen Y."/>
            <person name="Pightling A."/>
            <person name="Ryan G."/>
            <person name="Wang Y."/>
            <person name="Yao K."/>
            <person name="Hoffmann M."/>
            <person name="Allard M.W."/>
        </authorList>
    </citation>
    <scope>NUCLEOTIDE SEQUENCE [LARGE SCALE GENOMIC DNA]</scope>
    <source>
        <strain evidence="61 63">PNUSAL000550</strain>
    </source>
</reference>
<evidence type="ECO:0000313" key="105">
    <source>
        <dbReference type="Proteomes" id="UP000840197"/>
    </source>
</evidence>
<evidence type="ECO:0000313" key="21">
    <source>
        <dbReference type="EMBL" id="EAE2354606.1"/>
    </source>
</evidence>
<dbReference type="EMBL" id="AANCRK010000001">
    <property type="protein sequence ID" value="EDN7713527.1"/>
    <property type="molecule type" value="Genomic_DNA"/>
</dbReference>
<evidence type="ECO:0000313" key="76">
    <source>
        <dbReference type="Proteomes" id="UP000376505"/>
    </source>
</evidence>
<keyword evidence="4" id="KW-0762">Sugar transport</keyword>
<dbReference type="EMBL" id="AAANYR010000005">
    <property type="protein sequence ID" value="EAD5786830.1"/>
    <property type="molecule type" value="Genomic_DNA"/>
</dbReference>
<dbReference type="EMBL" id="AABDGJ010000004">
    <property type="protein sequence ID" value="EAG6990372.1"/>
    <property type="molecule type" value="Genomic_DNA"/>
</dbReference>
<dbReference type="EMBL" id="VTIK01000003">
    <property type="protein sequence ID" value="TYU53312.1"/>
    <property type="molecule type" value="Genomic_DNA"/>
</dbReference>
<dbReference type="Proteomes" id="UP000403352">
    <property type="component" value="Unassembled WGS sequence"/>
</dbReference>
<evidence type="ECO:0000313" key="59">
    <source>
        <dbReference type="EMBL" id="NYA00746.1"/>
    </source>
</evidence>
<evidence type="ECO:0000313" key="23">
    <source>
        <dbReference type="EMBL" id="EAG0868710.1"/>
    </source>
</evidence>
<evidence type="ECO:0000256" key="7">
    <source>
        <dbReference type="ARBA" id="ARBA00022989"/>
    </source>
</evidence>
<dbReference type="Proteomes" id="UP000455569">
    <property type="component" value="Unassembled WGS sequence"/>
</dbReference>
<evidence type="ECO:0000313" key="107">
    <source>
        <dbReference type="Proteomes" id="UP000843775"/>
    </source>
</evidence>
<evidence type="ECO:0000313" key="108">
    <source>
        <dbReference type="Proteomes" id="UP000844415"/>
    </source>
</evidence>
<dbReference type="EMBL" id="AAAQQZ010000005">
    <property type="protein sequence ID" value="EAE1339451.1"/>
    <property type="molecule type" value="Genomic_DNA"/>
</dbReference>
<dbReference type="Pfam" id="PF03611">
    <property type="entry name" value="EIIC-GAT"/>
    <property type="match status" value="1"/>
</dbReference>
<dbReference type="OMA" id="FNLMARP"/>
<feature type="transmembrane region" description="Helical" evidence="9">
    <location>
        <begin position="331"/>
        <end position="348"/>
    </location>
</feature>
<dbReference type="EMBL" id="JACAVN010000001">
    <property type="protein sequence ID" value="NYA00746.1"/>
    <property type="molecule type" value="Genomic_DNA"/>
</dbReference>
<proteinExistence type="predicted"/>
<evidence type="ECO:0000313" key="72">
    <source>
        <dbReference type="Proteomes" id="UP000358545"/>
    </source>
</evidence>
<evidence type="ECO:0000313" key="106">
    <source>
        <dbReference type="Proteomes" id="UP000841146"/>
    </source>
</evidence>
<evidence type="ECO:0000313" key="91">
    <source>
        <dbReference type="Proteomes" id="UP000481141"/>
    </source>
</evidence>
<evidence type="ECO:0000313" key="35">
    <source>
        <dbReference type="EMBL" id="EAH2282525.1"/>
    </source>
</evidence>
<dbReference type="EMBL" id="AALAQH010000001">
    <property type="protein sequence ID" value="ECX6923807.1"/>
    <property type="molecule type" value="Genomic_DNA"/>
</dbReference>
<evidence type="ECO:0000313" key="12">
    <source>
        <dbReference type="EMBL" id="EAC5551099.1"/>
    </source>
</evidence>
<feature type="transmembrane region" description="Helical" evidence="9">
    <location>
        <begin position="97"/>
        <end position="115"/>
    </location>
</feature>
<evidence type="ECO:0000313" key="104">
    <source>
        <dbReference type="Proteomes" id="UP000566721"/>
    </source>
</evidence>
<feature type="transmembrane region" description="Helical" evidence="9">
    <location>
        <begin position="220"/>
        <end position="241"/>
    </location>
</feature>
<evidence type="ECO:0000313" key="13">
    <source>
        <dbReference type="EMBL" id="EAC6548990.1"/>
    </source>
</evidence>
<evidence type="ECO:0000313" key="48">
    <source>
        <dbReference type="EMBL" id="EDP8514504.1"/>
    </source>
</evidence>
<dbReference type="EMBL" id="DAAEZQ010000007">
    <property type="protein sequence ID" value="HAA9722820.1"/>
    <property type="molecule type" value="Genomic_DNA"/>
</dbReference>
<dbReference type="Proteomes" id="UP000841146">
    <property type="component" value="Unassembled WGS sequence"/>
</dbReference>
<dbReference type="EMBL" id="AABBHO010000029">
    <property type="protein sequence ID" value="EAG2997660.1"/>
    <property type="molecule type" value="Genomic_DNA"/>
</dbReference>
<dbReference type="Proteomes" id="UP000358545">
    <property type="component" value="Unassembled WGS sequence"/>
</dbReference>
<evidence type="ECO:0000313" key="90">
    <source>
        <dbReference type="Proteomes" id="UP000478704"/>
    </source>
</evidence>
<dbReference type="EMBL" id="MJTJ01000007">
    <property type="protein sequence ID" value="OET51643.1"/>
    <property type="molecule type" value="Genomic_DNA"/>
</dbReference>
<dbReference type="GO" id="GO:0015577">
    <property type="term" value="F:galactitol transmembrane transporter activity"/>
    <property type="evidence" value="ECO:0007669"/>
    <property type="project" value="InterPro"/>
</dbReference>
<evidence type="ECO:0000313" key="19">
    <source>
        <dbReference type="EMBL" id="EAD5786830.1"/>
    </source>
</evidence>
<evidence type="ECO:0000313" key="60">
    <source>
        <dbReference type="EMBL" id="OET51643.1"/>
    </source>
</evidence>
<evidence type="ECO:0000256" key="3">
    <source>
        <dbReference type="ARBA" id="ARBA00022475"/>
    </source>
</evidence>
<evidence type="ECO:0000313" key="71">
    <source>
        <dbReference type="Proteomes" id="UP000354255"/>
    </source>
</evidence>
<dbReference type="EMBL" id="AANEHK010000018">
    <property type="protein sequence ID" value="EDO0987101.1"/>
    <property type="molecule type" value="Genomic_DNA"/>
</dbReference>
<name>A0A0B8RHN6_LISMN</name>
<feature type="transmembrane region" description="Helical" evidence="9">
    <location>
        <begin position="180"/>
        <end position="200"/>
    </location>
</feature>
<evidence type="ECO:0000313" key="63">
    <source>
        <dbReference type="Proteomes" id="UP000272537"/>
    </source>
</evidence>
<evidence type="ECO:0000313" key="67">
    <source>
        <dbReference type="Proteomes" id="UP000337746"/>
    </source>
</evidence>
<dbReference type="EMBL" id="AAIAJJ010000002">
    <property type="protein sequence ID" value="ECC1555987.1"/>
    <property type="molecule type" value="Genomic_DNA"/>
</dbReference>
<reference evidence="59 100" key="11">
    <citation type="submission" date="2020-06" db="EMBL/GenBank/DDBJ databases">
        <title>Two Listeria outbreaks in Switzerland in 2018 and 2020.</title>
        <authorList>
            <person name="Stevens M.J.A."/>
            <person name="Bloemberg G."/>
            <person name="Nusch-Inderbinnen M."/>
            <person name="Stephan R."/>
        </authorList>
    </citation>
    <scope>NUCLEOTIDE SEQUENCE [LARGE SCALE GENOMIC DNA]</scope>
    <source>
        <strain evidence="59 100">N18-0707</strain>
    </source>
</reference>
<dbReference type="PROSITE" id="PS51104">
    <property type="entry name" value="PTS_EIIC_TYPE_2"/>
    <property type="match status" value="1"/>
</dbReference>
<dbReference type="InterPro" id="IPR013014">
    <property type="entry name" value="PTS_EIIC_2"/>
</dbReference>
<dbReference type="EMBL" id="AABATR010000001">
    <property type="protein sequence ID" value="EAG1892024.1"/>
    <property type="molecule type" value="Genomic_DNA"/>
</dbReference>
<evidence type="ECO:0000313" key="70">
    <source>
        <dbReference type="Proteomes" id="UP000345329"/>
    </source>
</evidence>
<evidence type="ECO:0000313" key="89">
    <source>
        <dbReference type="Proteomes" id="UP000478682"/>
    </source>
</evidence>
<keyword evidence="2" id="KW-0813">Transport</keyword>
<dbReference type="EMBL" id="AANPAU010000006">
    <property type="protein sequence ID" value="EDP8514504.1"/>
    <property type="molecule type" value="Genomic_DNA"/>
</dbReference>
<dbReference type="Proteomes" id="UP000365297">
    <property type="component" value="Unassembled WGS sequence"/>
</dbReference>
<evidence type="ECO:0000313" key="29">
    <source>
        <dbReference type="EMBL" id="EAG4331624.1"/>
    </source>
</evidence>
<dbReference type="Proteomes" id="UP000376505">
    <property type="component" value="Unassembled WGS sequence"/>
</dbReference>
<dbReference type="Proteomes" id="UP000489121">
    <property type="component" value="Unassembled WGS sequence"/>
</dbReference>
<dbReference type="Proteomes" id="UP000540117">
    <property type="component" value="Unassembled WGS sequence"/>
</dbReference>
<evidence type="ECO:0000313" key="45">
    <source>
        <dbReference type="EMBL" id="EDN7713527.1"/>
    </source>
</evidence>
<dbReference type="EMBL" id="DAAIHR010000007">
    <property type="protein sequence ID" value="HAB8398489.1"/>
    <property type="molecule type" value="Genomic_DNA"/>
</dbReference>
<evidence type="ECO:0000313" key="38">
    <source>
        <dbReference type="EMBL" id="EAK9317879.1"/>
    </source>
</evidence>
<dbReference type="EMBL" id="AALGDA010000011">
    <property type="protein sequence ID" value="ECY9782427.1"/>
    <property type="molecule type" value="Genomic_DNA"/>
</dbReference>
<dbReference type="Proteomes" id="UP000364988">
    <property type="component" value="Unassembled WGS sequence"/>
</dbReference>
<evidence type="ECO:0000313" key="20">
    <source>
        <dbReference type="EMBL" id="EAE1339451.1"/>
    </source>
</evidence>
<gene>
    <name evidence="61" type="primary">gatc_1</name>
    <name evidence="23" type="ORF">A8L61_15665</name>
    <name evidence="32" type="ORF">AB917_07200</name>
    <name evidence="11" type="ORF">ABZ57_13900</name>
    <name evidence="60" type="ORF">AJL21_04640</name>
    <name evidence="20" type="ORF">ART25_11080</name>
    <name evidence="12" type="ORF">ARY78_11725</name>
    <name evidence="27" type="ORF">B1N52_04160</name>
    <name evidence="26" type="ORF">B1S26_11670</name>
    <name evidence="28" type="ORF">B5K54_10170</name>
    <name evidence="24" type="ORF">BB997_00195</name>
    <name evidence="42" type="ORF">BCZ19_03930</name>
    <name evidence="25" type="ORF">BCZ21_10640</name>
    <name evidence="30" type="ORF">CA369_08565</name>
    <name evidence="29" type="ORF">CAV64_10295</name>
    <name evidence="33" type="ORF">CW845_10980</name>
    <name evidence="35" type="ORF">D4920_10615</name>
    <name evidence="34" type="ORF">D4B11_03310</name>
    <name evidence="36" type="ORF">D5N24_09970</name>
    <name evidence="58" type="ORF">DCK61_01430</name>
    <name evidence="31" type="ORF">DCT16_00160</name>
    <name evidence="14" type="ORF">DQ70_00195</name>
    <name evidence="13" type="ORF">DU018_11560</name>
    <name evidence="61" type="ORF">DYZ80_00724</name>
    <name evidence="22" type="ORF">E1W56_00195</name>
    <name evidence="37" type="ORF">E5F58_03930</name>
    <name evidence="19" type="ORF">EX365_09700</name>
    <name evidence="18" type="ORF">EXZ73_12795</name>
    <name evidence="43" type="ORF">F6436_06930</name>
    <name evidence="44" type="ORF">F6515_05415</name>
    <name evidence="38" type="ORF">FA835_12240</name>
    <name evidence="40" type="ORF">FLQ97_12125</name>
    <name evidence="39" type="ORF">FLR03_14275</name>
    <name evidence="41" type="ORF">FNX40_04095</name>
    <name evidence="47" type="ORF">FV747_13945</name>
    <name evidence="62" type="ORF">FZW98_09075</name>
    <name evidence="48" type="ORF">G3O21_001928</name>
    <name evidence="49" type="ORF">GHH22_09510</name>
    <name evidence="55" type="ORF">GI949_14325</name>
    <name evidence="50" type="ORF">GIH49_11795</name>
    <name evidence="46" type="ORF">GJW51_11405</name>
    <name evidence="45" type="ORF">GQG13_00155</name>
    <name evidence="51" type="ORF">GYR60_08145</name>
    <name evidence="52" type="ORF">GYS09_00960</name>
    <name evidence="53" type="ORF">GYX23_03435</name>
    <name evidence="54" type="ORF">GYY14_07060</name>
    <name evidence="56" type="ORF">HQN34_000167</name>
    <name evidence="59" type="ORF">HZJ64_02785</name>
    <name evidence="57" type="ORF">IP987_001451</name>
    <name evidence="15" type="ORF">KV70_14180</name>
    <name evidence="16" type="ORF">QD52_03965</name>
    <name evidence="17" type="ORF">UI29_03970</name>
    <name evidence="21" type="ORF">Y261_09630</name>
</gene>
<evidence type="ECO:0000313" key="55">
    <source>
        <dbReference type="EMBL" id="HAC1756147.1"/>
    </source>
</evidence>
<evidence type="ECO:0000256" key="1">
    <source>
        <dbReference type="ARBA" id="ARBA00004651"/>
    </source>
</evidence>
<dbReference type="Proteomes" id="UP000548278">
    <property type="component" value="Unassembled WGS sequence"/>
</dbReference>
<reference evidence="67 70" key="6">
    <citation type="submission" date="2018-06" db="EMBL/GenBank/DDBJ databases">
        <authorList>
            <consortium name="GenomeTrakr: Next Generation Sequencing Network for Food Pathogen Tracability"/>
        </authorList>
    </citation>
    <scope>NUCLEOTIDE SEQUENCE [LARGE SCALE GENOMIC DNA]</scope>
    <source>
        <strain evidence="28 103">10B02965A-1</strain>
        <strain evidence="14 75">CFSAN008042</strain>
        <strain evidence="30 96">CFSAN063727</strain>
        <strain evidence="45 85">CFSAN102901</strain>
        <strain evidence="20 77">FDA00006494</strain>
        <strain evidence="12 74">FDA00007096</strain>
        <strain evidence="16 81">FDA00008584</strain>
        <strain evidence="26">FDA00011243</strain>
        <strain evidence="13 65">FDA00013332</strain>
        <strain evidence="19 69">FDA00013853</strain>
        <strain evidence="39 83">FDA00014336</strain>
        <strain evidence="41 78">FDA00014370</strain>
        <strain evidence="40 80">FDA00014392</strain>
        <strain evidence="48">FDA00015054</strain>
        <strain evidence="29 99">FDA1005580-S054-001</strain>
        <strain evidence="90">FDA1090798-S029-001</strain>
        <strain evidence="91">FDA956581-098-004</strain>
        <strain evidence="27 94">FDA960927-006-004</strain>
        <strain evidence="31 104">FLAG-38921</strain>
        <strain evidence="42 84">FLAG-51482A</strain>
        <strain evidence="25 67">FLAG-54356</strain>
        <strain evidence="18 76">FSIS31901579</strain>
        <strain evidence="37 95">LS1344</strain>
        <strain evidence="46 87">OSF101448</strain>
        <strain evidence="17 70">VA-WGS-00405</strain>
    </source>
</reference>
<evidence type="ECO:0000313" key="30">
    <source>
        <dbReference type="EMBL" id="EAG4462337.1"/>
    </source>
</evidence>
<dbReference type="EMBL" id="AANDSR010000007">
    <property type="protein sequence ID" value="EDN9837266.1"/>
    <property type="molecule type" value="Genomic_DNA"/>
</dbReference>
<evidence type="ECO:0000313" key="73">
    <source>
        <dbReference type="Proteomes" id="UP000364988"/>
    </source>
</evidence>
<evidence type="ECO:0000313" key="93">
    <source>
        <dbReference type="Proteomes" id="UP000522199"/>
    </source>
</evidence>
<evidence type="ECO:0000313" key="97">
    <source>
        <dbReference type="Proteomes" id="UP000530452"/>
    </source>
</evidence>
<dbReference type="EMBL" id="AABBZO010000008">
    <property type="protein sequence ID" value="EAG4462337.1"/>
    <property type="molecule type" value="Genomic_DNA"/>
</dbReference>
<dbReference type="GO" id="GO:0009401">
    <property type="term" value="P:phosphoenolpyruvate-dependent sugar phosphotransferase system"/>
    <property type="evidence" value="ECO:0007669"/>
    <property type="project" value="UniProtKB-KW"/>
</dbReference>
<comment type="subcellular location">
    <subcellularLocation>
        <location evidence="1">Cell membrane</location>
        <topology evidence="1">Multi-pass membrane protein</topology>
    </subcellularLocation>
</comment>
<dbReference type="KEGG" id="lmok:CQ02_02775"/>
<evidence type="ECO:0000256" key="4">
    <source>
        <dbReference type="ARBA" id="ARBA00022597"/>
    </source>
</evidence>
<dbReference type="EMBL" id="AABGUK010000001">
    <property type="protein sequence ID" value="EAH4241149.1"/>
    <property type="molecule type" value="Genomic_DNA"/>
</dbReference>
<evidence type="ECO:0000313" key="65">
    <source>
        <dbReference type="Proteomes" id="UP000331186"/>
    </source>
</evidence>
<evidence type="ECO:0000313" key="25">
    <source>
        <dbReference type="EMBL" id="EAG2087720.1"/>
    </source>
</evidence>
<evidence type="ECO:0000313" key="15">
    <source>
        <dbReference type="EMBL" id="EAC9041363.1"/>
    </source>
</evidence>
<dbReference type="PANTHER" id="PTHR37324:SF2">
    <property type="entry name" value="PTS SYSTEM GALACTITOL-SPECIFIC EIIC COMPONENT"/>
    <property type="match status" value="1"/>
</dbReference>
<evidence type="ECO:0000313" key="27">
    <source>
        <dbReference type="EMBL" id="EAG2514345.1"/>
    </source>
</evidence>
<evidence type="ECO:0000313" key="74">
    <source>
        <dbReference type="Proteomes" id="UP000365297"/>
    </source>
</evidence>
<organism evidence="51 105">
    <name type="scientific">Listeria monocytogenes</name>
    <dbReference type="NCBI Taxonomy" id="1639"/>
    <lineage>
        <taxon>Bacteria</taxon>
        <taxon>Bacillati</taxon>
        <taxon>Bacillota</taxon>
        <taxon>Bacilli</taxon>
        <taxon>Bacillales</taxon>
        <taxon>Listeriaceae</taxon>
        <taxon>Listeria</taxon>
    </lineage>
</organism>
<evidence type="ECO:0000256" key="2">
    <source>
        <dbReference type="ARBA" id="ARBA00022448"/>
    </source>
</evidence>
<dbReference type="EMBL" id="AABAYG010000005">
    <property type="protein sequence ID" value="EAG2246062.1"/>
    <property type="molecule type" value="Genomic_DNA"/>
</dbReference>
<dbReference type="Proteomes" id="UP000354255">
    <property type="component" value="Unassembled WGS sequence"/>
</dbReference>
<dbReference type="Proteomes" id="UP000530452">
    <property type="component" value="Unassembled WGS sequence"/>
</dbReference>
<evidence type="ECO:0000313" key="69">
    <source>
        <dbReference type="Proteomes" id="UP000344343"/>
    </source>
</evidence>
<evidence type="ECO:0000313" key="102">
    <source>
        <dbReference type="Proteomes" id="UP000548278"/>
    </source>
</evidence>
<evidence type="ECO:0000313" key="103">
    <source>
        <dbReference type="Proteomes" id="UP000549379"/>
    </source>
</evidence>
<dbReference type="Proteomes" id="UP000544530">
    <property type="component" value="Unassembled WGS sequence"/>
</dbReference>
<evidence type="ECO:0000313" key="46">
    <source>
        <dbReference type="EMBL" id="EDN9837266.1"/>
    </source>
</evidence>
<dbReference type="EMBL" id="DAAIJL010000001">
    <property type="protein sequence ID" value="HAB8555857.1"/>
    <property type="molecule type" value="Genomic_DNA"/>
</dbReference>
<feature type="transmembrane region" description="Helical" evidence="9">
    <location>
        <begin position="12"/>
        <end position="31"/>
    </location>
</feature>
<evidence type="ECO:0000313" key="32">
    <source>
        <dbReference type="EMBL" id="EAG6990372.1"/>
    </source>
</evidence>
<dbReference type="Proteomes" id="UP000843775">
    <property type="component" value="Unassembled WGS sequence"/>
</dbReference>
<dbReference type="EMBL" id="AAAIXK010000006">
    <property type="protein sequence ID" value="EAC5551099.1"/>
    <property type="molecule type" value="Genomic_DNA"/>
</dbReference>
<feature type="transmembrane region" description="Helical" evidence="9">
    <location>
        <begin position="43"/>
        <end position="63"/>
    </location>
</feature>
<dbReference type="EMBL" id="AACKDQ010000031">
    <property type="protein sequence ID" value="EAK9317879.1"/>
    <property type="molecule type" value="Genomic_DNA"/>
</dbReference>
<evidence type="ECO:0000313" key="101">
    <source>
        <dbReference type="Proteomes" id="UP000546397"/>
    </source>
</evidence>
<reference evidence="66 68" key="5">
    <citation type="submission" date="2018-06" db="EMBL/GenBank/DDBJ databases">
        <authorList>
            <consortium name="PulseNet: The National Subtyping Network for Foodborne Disease Surveillance"/>
            <person name="Tarr C.L."/>
            <person name="Trees E."/>
            <person name="Katz L.S."/>
            <person name="Carleton-Romer H.A."/>
            <person name="Stroika S."/>
            <person name="Kucerova Z."/>
            <person name="Roache K.F."/>
            <person name="Sabol A.L."/>
            <person name="Besser J."/>
            <person name="Gerner-Smidt P."/>
        </authorList>
    </citation>
    <scope>NUCLEOTIDE SEQUENCE [LARGE SCALE GENOMIC DNA]</scope>
    <source>
        <strain evidence="11 68">2015L-6227</strain>
        <strain evidence="21 66">PNUSAL000134</strain>
        <strain evidence="15 71">PNUSAL000910</strain>
        <strain evidence="23 72">PNUSAL002180</strain>
        <strain evidence="24 89">PNUSAL002298</strain>
        <strain evidence="44 92">PNUSAL005692</strain>
    </source>
</reference>
<evidence type="ECO:0000313" key="94">
    <source>
        <dbReference type="Proteomes" id="UP000525850"/>
    </source>
</evidence>
<evidence type="ECO:0000259" key="10">
    <source>
        <dbReference type="PROSITE" id="PS51104"/>
    </source>
</evidence>
<dbReference type="EMBL" id="QXLS01000001">
    <property type="protein sequence ID" value="RKA11191.1"/>
    <property type="molecule type" value="Genomic_DNA"/>
</dbReference>
<keyword evidence="3" id="KW-1003">Cell membrane</keyword>
<dbReference type="Proteomes" id="UP000331186">
    <property type="component" value="Unassembled WGS sequence"/>
</dbReference>
<dbReference type="EMBL" id="DABXZF010000011">
    <property type="protein sequence ID" value="HAO5922263.1"/>
    <property type="molecule type" value="Genomic_DNA"/>
</dbReference>
<evidence type="ECO:0000313" key="85">
    <source>
        <dbReference type="Proteomes" id="UP000455569"/>
    </source>
</evidence>
<evidence type="ECO:0000313" key="42">
    <source>
        <dbReference type="EMBL" id="ECX6923807.1"/>
    </source>
</evidence>
<evidence type="ECO:0000313" key="92">
    <source>
        <dbReference type="Proteomes" id="UP000489121"/>
    </source>
</evidence>
<evidence type="ECO:0000313" key="26">
    <source>
        <dbReference type="EMBL" id="EAG2246062.1"/>
    </source>
</evidence>
<dbReference type="EMBL" id="AAAREG010000007">
    <property type="protein sequence ID" value="EAE2354606.1"/>
    <property type="molecule type" value="Genomic_DNA"/>
</dbReference>
<dbReference type="Proteomes" id="UP000533021">
    <property type="component" value="Unassembled WGS sequence"/>
</dbReference>
<dbReference type="EMBL" id="AABEKY010000006">
    <property type="protein sequence ID" value="EAG9388008.1"/>
    <property type="molecule type" value="Genomic_DNA"/>
</dbReference>
<evidence type="ECO:0000313" key="33">
    <source>
        <dbReference type="EMBL" id="EAG9388008.1"/>
    </source>
</evidence>
<evidence type="ECO:0000256" key="8">
    <source>
        <dbReference type="ARBA" id="ARBA00023136"/>
    </source>
</evidence>
<evidence type="ECO:0000313" key="83">
    <source>
        <dbReference type="Proteomes" id="UP000423131"/>
    </source>
</evidence>
<evidence type="ECO:0000313" key="62">
    <source>
        <dbReference type="EMBL" id="TYU53312.1"/>
    </source>
</evidence>
<keyword evidence="8 9" id="KW-0472">Membrane</keyword>
<dbReference type="PANTHER" id="PTHR37324">
    <property type="entry name" value="PTS SYSTEM GALACTITOL-SPECIFIC EIIC COMPONENT"/>
    <property type="match status" value="1"/>
</dbReference>
<dbReference type="EMBL" id="AAANYN010000023">
    <property type="protein sequence ID" value="EAD5775171.1"/>
    <property type="molecule type" value="Genomic_DNA"/>
</dbReference>
<dbReference type="AlphaFoldDB" id="A0A0B8RHN6"/>
<evidence type="ECO:0000313" key="80">
    <source>
        <dbReference type="Proteomes" id="UP000398321"/>
    </source>
</evidence>
<evidence type="ECO:0000313" key="54">
    <source>
        <dbReference type="EMBL" id="HAC0275123.1"/>
    </source>
</evidence>
<dbReference type="Proteomes" id="UP000844471">
    <property type="component" value="Unassembled WGS sequence"/>
</dbReference>
<dbReference type="EMBL" id="AALEDS010000004">
    <property type="protein sequence ID" value="ECY6544059.1"/>
    <property type="molecule type" value="Genomic_DNA"/>
</dbReference>
<dbReference type="Proteomes" id="UP000272537">
    <property type="component" value="Unassembled WGS sequence"/>
</dbReference>
<evidence type="ECO:0000313" key="51">
    <source>
        <dbReference type="EMBL" id="HAB8398489.1"/>
    </source>
</evidence>
<reference evidence="22 79" key="7">
    <citation type="submission" date="2019-03" db="EMBL/GenBank/DDBJ databases">
        <authorList>
            <person name="Ashton P.M."/>
            <person name="Dallman T."/>
            <person name="Nair S."/>
            <person name="De Pinna E."/>
            <person name="Peters T."/>
            <person name="Grant K."/>
        </authorList>
    </citation>
    <scope>NUCLEOTIDE SEQUENCE [LARGE SCALE GENOMIC DNA]</scope>
    <source>
        <strain evidence="35 98">282333</strain>
        <strain evidence="36 97">282352</strain>
        <strain evidence="34 101">289003</strain>
        <strain evidence="47 88">788324</strain>
        <strain evidence="22">RL15000286</strain>
    </source>
</reference>
<accession>A0A0B8RHN6</accession>
<dbReference type="EMBL" id="AABFVG010000006">
    <property type="protein sequence ID" value="EAH2282525.1"/>
    <property type="molecule type" value="Genomic_DNA"/>
</dbReference>